<keyword evidence="3 6" id="KW-0694">RNA-binding</keyword>
<dbReference type="InterPro" id="IPR020040">
    <property type="entry name" value="Ribosomal_uL6_a/b-dom"/>
</dbReference>
<dbReference type="InterPro" id="IPR002358">
    <property type="entry name" value="Ribosomal_uL6_CS"/>
</dbReference>
<feature type="domain" description="Large ribosomal subunit protein uL6 alpha-beta" evidence="9">
    <location>
        <begin position="92"/>
        <end position="164"/>
    </location>
</feature>
<comment type="function">
    <text evidence="6 8">This protein binds to the 23S rRNA, and is important in its secondary structure. It is located near the subunit interface in the base of the L7/L12 stalk, and near the tRNA binding site of the peptidyltransferase center.</text>
</comment>
<dbReference type="PIRSF" id="PIRSF002162">
    <property type="entry name" value="Ribosomal_L6"/>
    <property type="match status" value="1"/>
</dbReference>
<dbReference type="GO" id="GO:0022625">
    <property type="term" value="C:cytosolic large ribosomal subunit"/>
    <property type="evidence" value="ECO:0007669"/>
    <property type="project" value="UniProtKB-UniRule"/>
</dbReference>
<dbReference type="GO" id="GO:0019843">
    <property type="term" value="F:rRNA binding"/>
    <property type="evidence" value="ECO:0007669"/>
    <property type="project" value="UniProtKB-UniRule"/>
</dbReference>
<protein>
    <recommendedName>
        <fullName evidence="6">Large ribosomal subunit protein uL6</fullName>
    </recommendedName>
</protein>
<keyword evidence="2 6" id="KW-0699">rRNA-binding</keyword>
<dbReference type="NCBIfam" id="TIGR03654">
    <property type="entry name" value="L6_bact"/>
    <property type="match status" value="1"/>
</dbReference>
<evidence type="ECO:0000256" key="3">
    <source>
        <dbReference type="ARBA" id="ARBA00022884"/>
    </source>
</evidence>
<dbReference type="Gene3D" id="3.90.930.12">
    <property type="entry name" value="Ribosomal protein L6, alpha-beta domain"/>
    <property type="match status" value="2"/>
</dbReference>
<dbReference type="PROSITE" id="PS00525">
    <property type="entry name" value="RIBOSOMAL_L6_1"/>
    <property type="match status" value="1"/>
</dbReference>
<dbReference type="AlphaFoldDB" id="A0A146GB59"/>
<keyword evidence="5 6" id="KW-0687">Ribonucleoprotein</keyword>
<dbReference type="Pfam" id="PF00347">
    <property type="entry name" value="Ribosomal_L6"/>
    <property type="match status" value="2"/>
</dbReference>
<comment type="similarity">
    <text evidence="1 6 7">Belongs to the universal ribosomal protein uL6 family.</text>
</comment>
<comment type="caution">
    <text evidence="10">The sequence shown here is derived from an EMBL/GenBank/DDBJ whole genome shotgun (WGS) entry which is preliminary data.</text>
</comment>
<proteinExistence type="inferred from homology"/>
<dbReference type="PRINTS" id="PR00059">
    <property type="entry name" value="RIBOSOMALL6"/>
</dbReference>
<sequence length="179" mass="19306">MSRIGKKPIEVSAKVKVAVGNEGAVTVEGPKGKLSWTLPKAVSARIEGNILTVDRADETRQSKALHGLSRALLANMIVGVEQGFRKDLEIQGVGFKAAVQGDKLNLSLGKSHPILFSIPKEVKVTVADNTKIAIEGIDKHLVGQTAADIRAYYPPEPYKGKGIRFAGEQIRRKEGKTVQ</sequence>
<dbReference type="FunFam" id="3.90.930.12:FF:000002">
    <property type="entry name" value="50S ribosomal protein L6"/>
    <property type="match status" value="1"/>
</dbReference>
<dbReference type="Proteomes" id="UP000076023">
    <property type="component" value="Unassembled WGS sequence"/>
</dbReference>
<keyword evidence="4 6" id="KW-0689">Ribosomal protein</keyword>
<dbReference type="InterPro" id="IPR036789">
    <property type="entry name" value="Ribosomal_uL6-like_a/b-dom_sf"/>
</dbReference>
<evidence type="ECO:0000256" key="4">
    <source>
        <dbReference type="ARBA" id="ARBA00022980"/>
    </source>
</evidence>
<organism evidence="10 11">
    <name type="scientific">Terrimicrobium sacchariphilum</name>
    <dbReference type="NCBI Taxonomy" id="690879"/>
    <lineage>
        <taxon>Bacteria</taxon>
        <taxon>Pseudomonadati</taxon>
        <taxon>Verrucomicrobiota</taxon>
        <taxon>Terrimicrobiia</taxon>
        <taxon>Terrimicrobiales</taxon>
        <taxon>Terrimicrobiaceae</taxon>
        <taxon>Terrimicrobium</taxon>
    </lineage>
</organism>
<dbReference type="InterPro" id="IPR019906">
    <property type="entry name" value="Ribosomal_uL6_bac-type"/>
</dbReference>
<evidence type="ECO:0000256" key="5">
    <source>
        <dbReference type="ARBA" id="ARBA00023274"/>
    </source>
</evidence>
<dbReference type="RefSeq" id="WP_075080451.1">
    <property type="nucleotide sequence ID" value="NZ_BDCO01000002.1"/>
</dbReference>
<evidence type="ECO:0000256" key="7">
    <source>
        <dbReference type="RuleBase" id="RU003869"/>
    </source>
</evidence>
<evidence type="ECO:0000256" key="1">
    <source>
        <dbReference type="ARBA" id="ARBA00009356"/>
    </source>
</evidence>
<dbReference type="InParanoid" id="A0A146GB59"/>
<name>A0A146GB59_TERSA</name>
<dbReference type="HAMAP" id="MF_01365_B">
    <property type="entry name" value="Ribosomal_uL6_B"/>
    <property type="match status" value="1"/>
</dbReference>
<evidence type="ECO:0000313" key="11">
    <source>
        <dbReference type="Proteomes" id="UP000076023"/>
    </source>
</evidence>
<evidence type="ECO:0000256" key="8">
    <source>
        <dbReference type="RuleBase" id="RU003870"/>
    </source>
</evidence>
<dbReference type="GO" id="GO:0002181">
    <property type="term" value="P:cytoplasmic translation"/>
    <property type="evidence" value="ECO:0007669"/>
    <property type="project" value="TreeGrafter"/>
</dbReference>
<dbReference type="FunFam" id="3.90.930.12:FF:000001">
    <property type="entry name" value="50S ribosomal protein L6"/>
    <property type="match status" value="1"/>
</dbReference>
<dbReference type="FunCoup" id="A0A146GB59">
    <property type="interactions" value="639"/>
</dbReference>
<dbReference type="PANTHER" id="PTHR11655">
    <property type="entry name" value="60S/50S RIBOSOMAL PROTEIN L6/L9"/>
    <property type="match status" value="1"/>
</dbReference>
<gene>
    <name evidence="6" type="primary">rplF</name>
    <name evidence="10" type="ORF">TSACC_23289</name>
</gene>
<dbReference type="InterPro" id="IPR000702">
    <property type="entry name" value="Ribosomal_uL6-like"/>
</dbReference>
<accession>A0A146GB59</accession>
<dbReference type="PANTHER" id="PTHR11655:SF14">
    <property type="entry name" value="LARGE RIBOSOMAL SUBUNIT PROTEIN UL6M"/>
    <property type="match status" value="1"/>
</dbReference>
<evidence type="ECO:0000256" key="2">
    <source>
        <dbReference type="ARBA" id="ARBA00022730"/>
    </source>
</evidence>
<evidence type="ECO:0000313" key="10">
    <source>
        <dbReference type="EMBL" id="GAT34855.1"/>
    </source>
</evidence>
<evidence type="ECO:0000256" key="6">
    <source>
        <dbReference type="HAMAP-Rule" id="MF_01365"/>
    </source>
</evidence>
<evidence type="ECO:0000259" key="9">
    <source>
        <dbReference type="Pfam" id="PF00347"/>
    </source>
</evidence>
<dbReference type="EMBL" id="BDCO01000002">
    <property type="protein sequence ID" value="GAT34855.1"/>
    <property type="molecule type" value="Genomic_DNA"/>
</dbReference>
<feature type="domain" description="Large ribosomal subunit protein uL6 alpha-beta" evidence="9">
    <location>
        <begin position="13"/>
        <end position="83"/>
    </location>
</feature>
<comment type="subunit">
    <text evidence="6">Part of the 50S ribosomal subunit.</text>
</comment>
<reference evidence="11" key="1">
    <citation type="journal article" date="2017" name="Genome Announc.">
        <title>Draft Genome Sequence of Terrimicrobium sacchariphilum NM-5T, a Facultative Anaerobic Soil Bacterium of the Class Spartobacteria.</title>
        <authorList>
            <person name="Qiu Y.L."/>
            <person name="Tourlousse D.M."/>
            <person name="Matsuura N."/>
            <person name="Ohashi A."/>
            <person name="Sekiguchi Y."/>
        </authorList>
    </citation>
    <scope>NUCLEOTIDE SEQUENCE [LARGE SCALE GENOMIC DNA]</scope>
    <source>
        <strain evidence="11">NM-5</strain>
    </source>
</reference>
<dbReference type="SUPFAM" id="SSF56053">
    <property type="entry name" value="Ribosomal protein L6"/>
    <property type="match status" value="2"/>
</dbReference>
<dbReference type="GO" id="GO:0003735">
    <property type="term" value="F:structural constituent of ribosome"/>
    <property type="evidence" value="ECO:0007669"/>
    <property type="project" value="UniProtKB-UniRule"/>
</dbReference>
<dbReference type="OrthoDB" id="9805007at2"/>
<dbReference type="STRING" id="690879.TSACC_23289"/>
<keyword evidence="11" id="KW-1185">Reference proteome</keyword>